<keyword evidence="3" id="KW-1185">Reference proteome</keyword>
<accession>A0A9R1XNU4</accession>
<comment type="caution">
    <text evidence="2">The sequence shown here is derived from an EMBL/GenBank/DDBJ whole genome shotgun (WGS) entry which is preliminary data.</text>
</comment>
<evidence type="ECO:0000313" key="2">
    <source>
        <dbReference type="EMBL" id="KAJ0221830.1"/>
    </source>
</evidence>
<dbReference type="PROSITE" id="PS50878">
    <property type="entry name" value="RT_POL"/>
    <property type="match status" value="1"/>
</dbReference>
<sequence length="182" mass="21353">MLGLYEICIVDLQHASELQLVTESFPVEIGLHQGSALISYLFALIMDDIYCETQEGTPWCMLFDDDMLLMAESRVELNARLDTWKTSLEEKGFISTLLRQHSWCNFSGEQNIERIKVCIDEHYLGSIIHKEGNVEDDITYHIKAGWLKWRAKFCRLDKLYWMNMNVGQLKKKHERKMEIAEM</sequence>
<reference evidence="2 3" key="1">
    <citation type="journal article" date="2017" name="Nat. Commun.">
        <title>Genome assembly with in vitro proximity ligation data and whole-genome triplication in lettuce.</title>
        <authorList>
            <person name="Reyes-Chin-Wo S."/>
            <person name="Wang Z."/>
            <person name="Yang X."/>
            <person name="Kozik A."/>
            <person name="Arikit S."/>
            <person name="Song C."/>
            <person name="Xia L."/>
            <person name="Froenicke L."/>
            <person name="Lavelle D.O."/>
            <person name="Truco M.J."/>
            <person name="Xia R."/>
            <person name="Zhu S."/>
            <person name="Xu C."/>
            <person name="Xu H."/>
            <person name="Xu X."/>
            <person name="Cox K."/>
            <person name="Korf I."/>
            <person name="Meyers B.C."/>
            <person name="Michelmore R.W."/>
        </authorList>
    </citation>
    <scope>NUCLEOTIDE SEQUENCE [LARGE SCALE GENOMIC DNA]</scope>
    <source>
        <strain evidence="3">cv. Salinas</strain>
        <tissue evidence="2">Seedlings</tissue>
    </source>
</reference>
<name>A0A9R1XNU4_LACSA</name>
<dbReference type="InterPro" id="IPR000477">
    <property type="entry name" value="RT_dom"/>
</dbReference>
<dbReference type="Proteomes" id="UP000235145">
    <property type="component" value="Unassembled WGS sequence"/>
</dbReference>
<dbReference type="AlphaFoldDB" id="A0A9R1XNU4"/>
<feature type="domain" description="Reverse transcriptase" evidence="1">
    <location>
        <begin position="1"/>
        <end position="128"/>
    </location>
</feature>
<gene>
    <name evidence="2" type="ORF">LSAT_V11C200086050</name>
</gene>
<protein>
    <recommendedName>
        <fullName evidence="1">Reverse transcriptase domain-containing protein</fullName>
    </recommendedName>
</protein>
<evidence type="ECO:0000259" key="1">
    <source>
        <dbReference type="PROSITE" id="PS50878"/>
    </source>
</evidence>
<organism evidence="2 3">
    <name type="scientific">Lactuca sativa</name>
    <name type="common">Garden lettuce</name>
    <dbReference type="NCBI Taxonomy" id="4236"/>
    <lineage>
        <taxon>Eukaryota</taxon>
        <taxon>Viridiplantae</taxon>
        <taxon>Streptophyta</taxon>
        <taxon>Embryophyta</taxon>
        <taxon>Tracheophyta</taxon>
        <taxon>Spermatophyta</taxon>
        <taxon>Magnoliopsida</taxon>
        <taxon>eudicotyledons</taxon>
        <taxon>Gunneridae</taxon>
        <taxon>Pentapetalae</taxon>
        <taxon>asterids</taxon>
        <taxon>campanulids</taxon>
        <taxon>Asterales</taxon>
        <taxon>Asteraceae</taxon>
        <taxon>Cichorioideae</taxon>
        <taxon>Cichorieae</taxon>
        <taxon>Lactucinae</taxon>
        <taxon>Lactuca</taxon>
    </lineage>
</organism>
<evidence type="ECO:0000313" key="3">
    <source>
        <dbReference type="Proteomes" id="UP000235145"/>
    </source>
</evidence>
<proteinExistence type="predicted"/>
<dbReference type="EMBL" id="NBSK02000002">
    <property type="protein sequence ID" value="KAJ0221830.1"/>
    <property type="molecule type" value="Genomic_DNA"/>
</dbReference>